<dbReference type="AlphaFoldDB" id="A0A9N9RSS6"/>
<keyword evidence="1" id="KW-0732">Signal</keyword>
<sequence>MVILLQFLTFSYLVCSSFAQISIQGGCPSFDCCKEEFTPLPVEDMTGIWYLYGGVPFFFDVNTKCTKVNVSSLSSNYFYMLTTQIETSSGEIRITDGFGNFTINGEVTTLVSDLRVPIPYVIIKDTPEYIIMFACLECGFFSTEGAGLYIYLYTKEELPPLTLVNEINEKLEQCGVPLDIIQRQDQITCALSV</sequence>
<name>A0A9N9RSS6_9DIPT</name>
<dbReference type="OrthoDB" id="7799086at2759"/>
<gene>
    <name evidence="2" type="ORF">CHIRRI_LOCUS5672</name>
</gene>
<evidence type="ECO:0000256" key="1">
    <source>
        <dbReference type="SAM" id="SignalP"/>
    </source>
</evidence>
<dbReference type="InterPro" id="IPR012674">
    <property type="entry name" value="Calycin"/>
</dbReference>
<dbReference type="Proteomes" id="UP001153620">
    <property type="component" value="Chromosome 2"/>
</dbReference>
<evidence type="ECO:0000313" key="2">
    <source>
        <dbReference type="EMBL" id="CAG9802767.1"/>
    </source>
</evidence>
<feature type="chain" id="PRO_5040328092" description="Lipocalin/cytosolic fatty-acid binding domain-containing protein" evidence="1">
    <location>
        <begin position="20"/>
        <end position="193"/>
    </location>
</feature>
<keyword evidence="3" id="KW-1185">Reference proteome</keyword>
<dbReference type="Gene3D" id="2.40.128.20">
    <property type="match status" value="1"/>
</dbReference>
<reference evidence="2" key="1">
    <citation type="submission" date="2022-01" db="EMBL/GenBank/DDBJ databases">
        <authorList>
            <person name="King R."/>
        </authorList>
    </citation>
    <scope>NUCLEOTIDE SEQUENCE</scope>
</reference>
<reference evidence="2" key="2">
    <citation type="submission" date="2022-10" db="EMBL/GenBank/DDBJ databases">
        <authorList>
            <consortium name="ENA_rothamsted_submissions"/>
            <consortium name="culmorum"/>
            <person name="King R."/>
        </authorList>
    </citation>
    <scope>NUCLEOTIDE SEQUENCE</scope>
</reference>
<accession>A0A9N9RSS6</accession>
<proteinExistence type="predicted"/>
<dbReference type="EMBL" id="OU895878">
    <property type="protein sequence ID" value="CAG9802767.1"/>
    <property type="molecule type" value="Genomic_DNA"/>
</dbReference>
<evidence type="ECO:0000313" key="3">
    <source>
        <dbReference type="Proteomes" id="UP001153620"/>
    </source>
</evidence>
<organism evidence="2 3">
    <name type="scientific">Chironomus riparius</name>
    <dbReference type="NCBI Taxonomy" id="315576"/>
    <lineage>
        <taxon>Eukaryota</taxon>
        <taxon>Metazoa</taxon>
        <taxon>Ecdysozoa</taxon>
        <taxon>Arthropoda</taxon>
        <taxon>Hexapoda</taxon>
        <taxon>Insecta</taxon>
        <taxon>Pterygota</taxon>
        <taxon>Neoptera</taxon>
        <taxon>Endopterygota</taxon>
        <taxon>Diptera</taxon>
        <taxon>Nematocera</taxon>
        <taxon>Chironomoidea</taxon>
        <taxon>Chironomidae</taxon>
        <taxon>Chironominae</taxon>
        <taxon>Chironomus</taxon>
    </lineage>
</organism>
<dbReference type="SUPFAM" id="SSF50814">
    <property type="entry name" value="Lipocalins"/>
    <property type="match status" value="1"/>
</dbReference>
<feature type="signal peptide" evidence="1">
    <location>
        <begin position="1"/>
        <end position="19"/>
    </location>
</feature>
<evidence type="ECO:0008006" key="4">
    <source>
        <dbReference type="Google" id="ProtNLM"/>
    </source>
</evidence>
<protein>
    <recommendedName>
        <fullName evidence="4">Lipocalin/cytosolic fatty-acid binding domain-containing protein</fullName>
    </recommendedName>
</protein>